<feature type="region of interest" description="Disordered" evidence="1">
    <location>
        <begin position="1"/>
        <end position="37"/>
    </location>
</feature>
<dbReference type="EMBL" id="WIXE01024431">
    <property type="protein sequence ID" value="KAK5965601.1"/>
    <property type="molecule type" value="Genomic_DNA"/>
</dbReference>
<protein>
    <submittedName>
        <fullName evidence="2">Uncharacterized protein</fullName>
    </submittedName>
</protein>
<sequence length="301" mass="33815">MSAVGDERSDKRMELERKKQKLAEMREARRRADEEKKRQLLASVPVENGITKPSLTSTEVQELLAEVGIPTEPRLEKTPERTNGLSDSDYHLSPMASQIMAGSRSLQLEFSNVHSVAIPTKDAAQYSKTTQTDDDRVSMGEFSTGSQEFDYDDDMLPMDGGGFRDRVHSHDVDSPMTDDLAGILPNIPGFNFAKHKEEATYFGNTAHLLILIFQPETVKEEPTPVRIPDLSEEEKNQIVASQGFQNFFFYAAKVVERAIAEAENVDIFIDYARDGHGEVIASSDRLVLSRVFSDPKWSQNR</sequence>
<dbReference type="AlphaFoldDB" id="A0AAN8EPT8"/>
<gene>
    <name evidence="2" type="ORF">GCK32_004426</name>
</gene>
<organism evidence="2 3">
    <name type="scientific">Trichostrongylus colubriformis</name>
    <name type="common">Black scour worm</name>
    <dbReference type="NCBI Taxonomy" id="6319"/>
    <lineage>
        <taxon>Eukaryota</taxon>
        <taxon>Metazoa</taxon>
        <taxon>Ecdysozoa</taxon>
        <taxon>Nematoda</taxon>
        <taxon>Chromadorea</taxon>
        <taxon>Rhabditida</taxon>
        <taxon>Rhabditina</taxon>
        <taxon>Rhabditomorpha</taxon>
        <taxon>Strongyloidea</taxon>
        <taxon>Trichostrongylidae</taxon>
        <taxon>Trichostrongylus</taxon>
    </lineage>
</organism>
<reference evidence="2 3" key="1">
    <citation type="submission" date="2019-10" db="EMBL/GenBank/DDBJ databases">
        <title>Assembly and Annotation for the nematode Trichostrongylus colubriformis.</title>
        <authorList>
            <person name="Martin J."/>
        </authorList>
    </citation>
    <scope>NUCLEOTIDE SEQUENCE [LARGE SCALE GENOMIC DNA]</scope>
    <source>
        <strain evidence="2">G859</strain>
        <tissue evidence="2">Whole worm</tissue>
    </source>
</reference>
<keyword evidence="3" id="KW-1185">Reference proteome</keyword>
<evidence type="ECO:0000313" key="2">
    <source>
        <dbReference type="EMBL" id="KAK5965601.1"/>
    </source>
</evidence>
<dbReference type="Proteomes" id="UP001331761">
    <property type="component" value="Unassembled WGS sequence"/>
</dbReference>
<evidence type="ECO:0000256" key="1">
    <source>
        <dbReference type="SAM" id="MobiDB-lite"/>
    </source>
</evidence>
<accession>A0AAN8EPT8</accession>
<proteinExistence type="predicted"/>
<evidence type="ECO:0000313" key="3">
    <source>
        <dbReference type="Proteomes" id="UP001331761"/>
    </source>
</evidence>
<comment type="caution">
    <text evidence="2">The sequence shown here is derived from an EMBL/GenBank/DDBJ whole genome shotgun (WGS) entry which is preliminary data.</text>
</comment>
<name>A0AAN8EPT8_TRICO</name>